<dbReference type="AlphaFoldDB" id="A0A6L5B9C3"/>
<dbReference type="PANTHER" id="PTHR33356">
    <property type="entry name" value="TIP41-LIKE PROTEIN"/>
    <property type="match status" value="1"/>
</dbReference>
<sequence length="311" mass="34215">MEDKLDNNIDPLFWLPTDFLSDNEDDIFIGQDNLNLTSNTQLPPHFPYDFTELNRPFASENKWALSRSPQSILSPVLSNGSPNGPSSPTAPFTRKQDQSWNLICAAAGEVNMWKMKNETANKNRALPTPHNIFTHHVKQNNGSVWGGVSAEFVCGFSRNARCRRAQSPFQCGWPALPIRNQHFYVNGRVSHPSSIFAGGMRNVAGGGVGLNKKCAGTGVFLPRTCPDTAPSPVKPGCPASLIPSRPAPTSNVKCNYDVMSKAPAQFTVGGVNPDHETMRRNAGLGKWHNAMNMMGNRAMNCKMLLPEEWSY</sequence>
<dbReference type="Proteomes" id="UP000593563">
    <property type="component" value="Unassembled WGS sequence"/>
</dbReference>
<evidence type="ECO:0000256" key="1">
    <source>
        <dbReference type="SAM" id="MobiDB-lite"/>
    </source>
</evidence>
<feature type="compositionally biased region" description="Low complexity" evidence="1">
    <location>
        <begin position="78"/>
        <end position="87"/>
    </location>
</feature>
<organism evidence="2 3">
    <name type="scientific">Apium graveolens</name>
    <name type="common">Celery</name>
    <dbReference type="NCBI Taxonomy" id="4045"/>
    <lineage>
        <taxon>Eukaryota</taxon>
        <taxon>Viridiplantae</taxon>
        <taxon>Streptophyta</taxon>
        <taxon>Embryophyta</taxon>
        <taxon>Tracheophyta</taxon>
        <taxon>Spermatophyta</taxon>
        <taxon>Magnoliopsida</taxon>
        <taxon>eudicotyledons</taxon>
        <taxon>Gunneridae</taxon>
        <taxon>Pentapetalae</taxon>
        <taxon>asterids</taxon>
        <taxon>campanulids</taxon>
        <taxon>Apiales</taxon>
        <taxon>Apiaceae</taxon>
        <taxon>Apioideae</taxon>
        <taxon>apioid superclade</taxon>
        <taxon>Apieae</taxon>
        <taxon>Apium</taxon>
    </lineage>
</organism>
<comment type="caution">
    <text evidence="2">The sequence shown here is derived from an EMBL/GenBank/DDBJ whole genome shotgun (WGS) entry which is preliminary data.</text>
</comment>
<dbReference type="EMBL" id="WRXP01001431">
    <property type="protein sequence ID" value="KAF1002346.1"/>
    <property type="molecule type" value="Genomic_DNA"/>
</dbReference>
<reference evidence="2" key="1">
    <citation type="submission" date="2020-01" db="EMBL/GenBank/DDBJ databases">
        <title>The Celery Genome Sequence Reveals Sequential Paleo-tetraploidization, Resistance Gene Elimination, Karyotype Evolution, and Functional Innovation in Apiales.</title>
        <authorList>
            <person name="Song X."/>
        </authorList>
    </citation>
    <scope>NUCLEOTIDE SEQUENCE</scope>
    <source>
        <tissue evidence="2">Leaf</tissue>
    </source>
</reference>
<keyword evidence="3" id="KW-1185">Reference proteome</keyword>
<evidence type="ECO:0000313" key="2">
    <source>
        <dbReference type="EMBL" id="KAF1002346.1"/>
    </source>
</evidence>
<proteinExistence type="predicted"/>
<evidence type="ECO:0000313" key="3">
    <source>
        <dbReference type="Proteomes" id="UP000593563"/>
    </source>
</evidence>
<gene>
    <name evidence="2" type="ORF">AG4045_003865</name>
</gene>
<dbReference type="PANTHER" id="PTHR33356:SF17">
    <property type="entry name" value="TPX2 CENTRAL DOMAIN-CONTAINING PROTEIN"/>
    <property type="match status" value="1"/>
</dbReference>
<protein>
    <submittedName>
        <fullName evidence="2">Uncharacterized protein</fullName>
    </submittedName>
</protein>
<name>A0A6L5B9C3_APIGR</name>
<accession>A0A6L5B9C3</accession>
<feature type="region of interest" description="Disordered" evidence="1">
    <location>
        <begin position="74"/>
        <end position="94"/>
    </location>
</feature>